<feature type="compositionally biased region" description="Polar residues" evidence="1">
    <location>
        <begin position="78"/>
        <end position="87"/>
    </location>
</feature>
<feature type="region of interest" description="Disordered" evidence="1">
    <location>
        <begin position="62"/>
        <end position="184"/>
    </location>
</feature>
<organism evidence="2 3">
    <name type="scientific">Aeribacillus alveayuensis</name>
    <dbReference type="NCBI Taxonomy" id="279215"/>
    <lineage>
        <taxon>Bacteria</taxon>
        <taxon>Bacillati</taxon>
        <taxon>Bacillota</taxon>
        <taxon>Bacilli</taxon>
        <taxon>Bacillales</taxon>
        <taxon>Bacillaceae</taxon>
        <taxon>Aeribacillus</taxon>
    </lineage>
</organism>
<evidence type="ECO:0000313" key="3">
    <source>
        <dbReference type="Proteomes" id="UP001225646"/>
    </source>
</evidence>
<comment type="caution">
    <text evidence="2">The sequence shown here is derived from an EMBL/GenBank/DDBJ whole genome shotgun (WGS) entry which is preliminary data.</text>
</comment>
<name>A0ABT9VNB8_9BACI</name>
<protein>
    <submittedName>
        <fullName evidence="2">Uncharacterized protein</fullName>
    </submittedName>
</protein>
<gene>
    <name evidence="2" type="ORF">J2S06_001551</name>
</gene>
<feature type="compositionally biased region" description="Acidic residues" evidence="1">
    <location>
        <begin position="112"/>
        <end position="125"/>
    </location>
</feature>
<dbReference type="RefSeq" id="WP_419151892.1">
    <property type="nucleotide sequence ID" value="NZ_JAUSTR010000004.1"/>
</dbReference>
<feature type="compositionally biased region" description="Acidic residues" evidence="1">
    <location>
        <begin position="137"/>
        <end position="175"/>
    </location>
</feature>
<evidence type="ECO:0000256" key="1">
    <source>
        <dbReference type="SAM" id="MobiDB-lite"/>
    </source>
</evidence>
<sequence>MQEQNGKDLNIPTVDIRKYAFSPPGPMGWSFQEYEKLLENPDESLNQQSQFSILLNSLQDTELTELPSHTKPLEQPAPTDSNSQNGESELPLLQKSGEEVNNMENIEWTKDIEEEITLSENDDSTDVDHILSSTEIINEEEMLSQEEVFDGEDVSNQEEAEEDANQEEKASEEENLNQRKPRDIFITGKRRKQKAKAKIGSNIVFF</sequence>
<keyword evidence="3" id="KW-1185">Reference proteome</keyword>
<proteinExistence type="predicted"/>
<dbReference type="Proteomes" id="UP001225646">
    <property type="component" value="Unassembled WGS sequence"/>
</dbReference>
<accession>A0ABT9VNB8</accession>
<evidence type="ECO:0000313" key="2">
    <source>
        <dbReference type="EMBL" id="MDQ0162474.1"/>
    </source>
</evidence>
<reference evidence="2 3" key="1">
    <citation type="submission" date="2023-07" db="EMBL/GenBank/DDBJ databases">
        <title>Genomic Encyclopedia of Type Strains, Phase IV (KMG-IV): sequencing the most valuable type-strain genomes for metagenomic binning, comparative biology and taxonomic classification.</title>
        <authorList>
            <person name="Goeker M."/>
        </authorList>
    </citation>
    <scope>NUCLEOTIDE SEQUENCE [LARGE SCALE GENOMIC DNA]</scope>
    <source>
        <strain evidence="2 3">DSM 19092</strain>
    </source>
</reference>
<dbReference type="EMBL" id="JAUSTR010000004">
    <property type="protein sequence ID" value="MDQ0162474.1"/>
    <property type="molecule type" value="Genomic_DNA"/>
</dbReference>